<proteinExistence type="predicted"/>
<dbReference type="RefSeq" id="WP_085269457.1">
    <property type="nucleotide sequence ID" value="NZ_AP022614.1"/>
</dbReference>
<dbReference type="AlphaFoldDB" id="A0A7I7YLZ1"/>
<protein>
    <submittedName>
        <fullName evidence="1">PE family protein PE12</fullName>
    </submittedName>
</protein>
<name>A0A7I7YLZ1_9MYCO</name>
<gene>
    <name evidence="1" type="primary">PE12</name>
    <name evidence="1" type="ORF">MPRM_01370</name>
</gene>
<dbReference type="OrthoDB" id="4752893at2"/>
<evidence type="ECO:0000313" key="1">
    <source>
        <dbReference type="EMBL" id="BBZ42856.1"/>
    </source>
</evidence>
<organism evidence="1 2">
    <name type="scientific">Mycobacterium parmense</name>
    <dbReference type="NCBI Taxonomy" id="185642"/>
    <lineage>
        <taxon>Bacteria</taxon>
        <taxon>Bacillati</taxon>
        <taxon>Actinomycetota</taxon>
        <taxon>Actinomycetes</taxon>
        <taxon>Mycobacteriales</taxon>
        <taxon>Mycobacteriaceae</taxon>
        <taxon>Mycobacterium</taxon>
        <taxon>Mycobacterium simiae complex</taxon>
    </lineage>
</organism>
<sequence>MSFVLAAPEALVTAAADLSGIGSALTTAHAAAAASTTGLAAAAGDEVSTQIAALFSTHARAYQQLSTQVAAFHEQFVQVLSAGANTYAATESNAVQTLVNTVRTPAQALLGHPLAGGTLGGAVSGALSRVENAVLGGGAAGLLGTGGPGLFGAIAGRAGALLGPAAATAAAAAPAANALAPLGQAIENAYLAIEPWVQYGFELLTWAAGWVIGPLAAQIMFFYNLFEPIVQSVLFNAIDFIDGTVSFAQGLSNISAATTASINQFITAEIYWIRGFFPPLPPIGSIAL</sequence>
<keyword evidence="2" id="KW-1185">Reference proteome</keyword>
<reference evidence="1 2" key="1">
    <citation type="journal article" date="2019" name="Emerg. Microbes Infect.">
        <title>Comprehensive subspecies identification of 175 nontuberculous mycobacteria species based on 7547 genomic profiles.</title>
        <authorList>
            <person name="Matsumoto Y."/>
            <person name="Kinjo T."/>
            <person name="Motooka D."/>
            <person name="Nabeya D."/>
            <person name="Jung N."/>
            <person name="Uechi K."/>
            <person name="Horii T."/>
            <person name="Iida T."/>
            <person name="Fujita J."/>
            <person name="Nakamura S."/>
        </authorList>
    </citation>
    <scope>NUCLEOTIDE SEQUENCE [LARGE SCALE GENOMIC DNA]</scope>
    <source>
        <strain evidence="1 2">JCM 14742</strain>
    </source>
</reference>
<evidence type="ECO:0000313" key="2">
    <source>
        <dbReference type="Proteomes" id="UP000467105"/>
    </source>
</evidence>
<dbReference type="InterPro" id="IPR038332">
    <property type="entry name" value="PPE_sf"/>
</dbReference>
<dbReference type="Proteomes" id="UP000467105">
    <property type="component" value="Chromosome"/>
</dbReference>
<accession>A0A7I7YLZ1</accession>
<dbReference type="Pfam" id="PF00934">
    <property type="entry name" value="PE"/>
    <property type="match status" value="1"/>
</dbReference>
<dbReference type="InterPro" id="IPR000084">
    <property type="entry name" value="PE-PGRS_N"/>
</dbReference>
<dbReference type="Gene3D" id="1.10.287.850">
    <property type="entry name" value="HP0062-like domain"/>
    <property type="match status" value="1"/>
</dbReference>
<dbReference type="EMBL" id="AP022614">
    <property type="protein sequence ID" value="BBZ42856.1"/>
    <property type="molecule type" value="Genomic_DNA"/>
</dbReference>
<dbReference type="SUPFAM" id="SSF140459">
    <property type="entry name" value="PE/PPE dimer-like"/>
    <property type="match status" value="1"/>
</dbReference>